<dbReference type="Gene3D" id="2.40.170.20">
    <property type="entry name" value="TonB-dependent receptor, beta-barrel domain"/>
    <property type="match status" value="1"/>
</dbReference>
<dbReference type="InterPro" id="IPR010917">
    <property type="entry name" value="TonB_rcpt_CS"/>
</dbReference>
<feature type="domain" description="TonB-dependent receptor plug" evidence="17">
    <location>
        <begin position="70"/>
        <end position="179"/>
    </location>
</feature>
<dbReference type="PROSITE" id="PS00018">
    <property type="entry name" value="EF_HAND_1"/>
    <property type="match status" value="1"/>
</dbReference>
<keyword evidence="11 12" id="KW-0998">Cell outer membrane</keyword>
<keyword evidence="9 14" id="KW-0798">TonB box</keyword>
<evidence type="ECO:0000256" key="6">
    <source>
        <dbReference type="ARBA" id="ARBA00022729"/>
    </source>
</evidence>
<dbReference type="PROSITE" id="PS01156">
    <property type="entry name" value="TONB_DEPENDENT_REC_2"/>
    <property type="match status" value="1"/>
</dbReference>
<dbReference type="Pfam" id="PF07715">
    <property type="entry name" value="Plug"/>
    <property type="match status" value="1"/>
</dbReference>
<dbReference type="PANTHER" id="PTHR32552">
    <property type="entry name" value="FERRICHROME IRON RECEPTOR-RELATED"/>
    <property type="match status" value="1"/>
</dbReference>
<dbReference type="InterPro" id="IPR036942">
    <property type="entry name" value="Beta-barrel_TonB_sf"/>
</dbReference>
<keyword evidence="5 12" id="KW-0812">Transmembrane</keyword>
<proteinExistence type="inferred from homology"/>
<dbReference type="InterPro" id="IPR018247">
    <property type="entry name" value="EF_Hand_1_Ca_BS"/>
</dbReference>
<keyword evidence="3 12" id="KW-1134">Transmembrane beta strand</keyword>
<keyword evidence="10 12" id="KW-0472">Membrane</keyword>
<keyword evidence="4" id="KW-0410">Iron transport</keyword>
<dbReference type="EMBL" id="AMRV01000002">
    <property type="protein sequence ID" value="EMD83919.1"/>
    <property type="molecule type" value="Genomic_DNA"/>
</dbReference>
<evidence type="ECO:0000256" key="5">
    <source>
        <dbReference type="ARBA" id="ARBA00022692"/>
    </source>
</evidence>
<dbReference type="Proteomes" id="UP000011717">
    <property type="component" value="Unassembled WGS sequence"/>
</dbReference>
<comment type="caution">
    <text evidence="18">The sequence shown here is derived from an EMBL/GenBank/DDBJ whole genome shotgun (WGS) entry which is preliminary data.</text>
</comment>
<accession>M2TBD3</accession>
<dbReference type="Pfam" id="PF00593">
    <property type="entry name" value="TonB_dep_Rec_b-barrel"/>
    <property type="match status" value="1"/>
</dbReference>
<keyword evidence="19" id="KW-1185">Reference proteome</keyword>
<gene>
    <name evidence="18" type="ORF">C725_0891</name>
</gene>
<protein>
    <submittedName>
        <fullName evidence="18">TonB-dependent receptor</fullName>
    </submittedName>
</protein>
<dbReference type="InterPro" id="IPR000531">
    <property type="entry name" value="Beta-barrel_TonB"/>
</dbReference>
<feature type="signal peptide" evidence="15">
    <location>
        <begin position="1"/>
        <end position="23"/>
    </location>
</feature>
<evidence type="ECO:0000259" key="17">
    <source>
        <dbReference type="Pfam" id="PF07715"/>
    </source>
</evidence>
<dbReference type="RefSeq" id="WP_008600416.1">
    <property type="nucleotide sequence ID" value="NZ_AMRV01000002.1"/>
</dbReference>
<name>M2TBD3_9SPHN</name>
<keyword evidence="18" id="KW-0675">Receptor</keyword>
<dbReference type="InterPro" id="IPR039426">
    <property type="entry name" value="TonB-dep_rcpt-like"/>
</dbReference>
<keyword evidence="8" id="KW-0406">Ion transport</keyword>
<evidence type="ECO:0000256" key="4">
    <source>
        <dbReference type="ARBA" id="ARBA00022496"/>
    </source>
</evidence>
<dbReference type="PANTHER" id="PTHR32552:SF81">
    <property type="entry name" value="TONB-DEPENDENT OUTER MEMBRANE RECEPTOR"/>
    <property type="match status" value="1"/>
</dbReference>
<evidence type="ECO:0000256" key="9">
    <source>
        <dbReference type="ARBA" id="ARBA00023077"/>
    </source>
</evidence>
<dbReference type="GO" id="GO:0009279">
    <property type="term" value="C:cell outer membrane"/>
    <property type="evidence" value="ECO:0007669"/>
    <property type="project" value="UniProtKB-SubCell"/>
</dbReference>
<dbReference type="OrthoDB" id="9760333at2"/>
<evidence type="ECO:0000256" key="10">
    <source>
        <dbReference type="ARBA" id="ARBA00023136"/>
    </source>
</evidence>
<comment type="subcellular location">
    <subcellularLocation>
        <location evidence="1 12">Cell outer membrane</location>
        <topology evidence="1 12">Multi-pass membrane protein</topology>
    </subcellularLocation>
</comment>
<dbReference type="CDD" id="cd01347">
    <property type="entry name" value="ligand_gated_channel"/>
    <property type="match status" value="1"/>
</dbReference>
<dbReference type="AlphaFoldDB" id="M2TBD3"/>
<dbReference type="PATRIC" id="fig|1234595.3.peg.890"/>
<keyword evidence="6 15" id="KW-0732">Signal</keyword>
<evidence type="ECO:0000256" key="8">
    <source>
        <dbReference type="ARBA" id="ARBA00023065"/>
    </source>
</evidence>
<evidence type="ECO:0000256" key="1">
    <source>
        <dbReference type="ARBA" id="ARBA00004571"/>
    </source>
</evidence>
<dbReference type="InterPro" id="IPR012910">
    <property type="entry name" value="Plug_dom"/>
</dbReference>
<evidence type="ECO:0000256" key="3">
    <source>
        <dbReference type="ARBA" id="ARBA00022452"/>
    </source>
</evidence>
<comment type="similarity">
    <text evidence="12 14">Belongs to the TonB-dependent receptor family.</text>
</comment>
<evidence type="ECO:0000256" key="11">
    <source>
        <dbReference type="ARBA" id="ARBA00023237"/>
    </source>
</evidence>
<reference evidence="18 19" key="1">
    <citation type="journal article" date="2013" name="Genome Announc.">
        <title>Draft Genome Sequence of Strain JLT2015T, Belonging to the Family Sphingomonadaceae of the Alphaproteobacteria.</title>
        <authorList>
            <person name="Tang K."/>
            <person name="Liu K."/>
            <person name="Li S."/>
            <person name="Jiao N."/>
        </authorList>
    </citation>
    <scope>NUCLEOTIDE SEQUENCE [LARGE SCALE GENOMIC DNA]</scope>
    <source>
        <strain evidence="18 19">JLT2015</strain>
    </source>
</reference>
<keyword evidence="7" id="KW-0408">Iron</keyword>
<evidence type="ECO:0000259" key="16">
    <source>
        <dbReference type="Pfam" id="PF00593"/>
    </source>
</evidence>
<feature type="short sequence motif" description="TonB C-terminal box" evidence="13">
    <location>
        <begin position="776"/>
        <end position="793"/>
    </location>
</feature>
<keyword evidence="2 12" id="KW-0813">Transport</keyword>
<evidence type="ECO:0000256" key="12">
    <source>
        <dbReference type="PROSITE-ProRule" id="PRU01360"/>
    </source>
</evidence>
<evidence type="ECO:0000313" key="18">
    <source>
        <dbReference type="EMBL" id="EMD83919.1"/>
    </source>
</evidence>
<evidence type="ECO:0000256" key="13">
    <source>
        <dbReference type="PROSITE-ProRule" id="PRU10144"/>
    </source>
</evidence>
<sequence>MLKLRHELALGAAALALAAPAAAQSAQPDPARPTNQEILADSQQPREEANDASAPQDIIVVTARRRAERLLDVPISVTSLSGQQLQDQGVQDLTELSQTVPNVTLEVSRGTNTTLTAFIRGVGQQDPVAGFEQGVGVYVDDVYLNRPQAAVLDVYDVERIEVLRGPQGTLYGRNTIGGAIKYVTRRLPTDMEFKARGTYGSYDQADLVLTGSVPLTDTIRLGASGARLSRGGFGDNLVQDGVENYNKDLWAARATLEAEAGDAIFIRLSGDYVKDNSDPRQGHRLIPGLVSGAPVLDDEFDTRAGLSNIQQEVEAYGGALTVEADVSSALKLRNILAYREDSSTTPIDFDSLPAADVDVPAIYNNDQFSEEFQLLYDDGTLAGLIGAYYLRANALTIFDTLLDTTGQIIGVPGLNAQTFGDVDTETVAIFGDFTYDLTERLSLSVGGRYTWDTRESVVRRQSLAGGFSDYFGGNGVPFAVTSDFTGKETFKEFTPRVSLSYQPNENHNFYATYSKGFKGGGFDPRGQTTLAPDLDGDGTVSDEEVFDFIRFAPEKVDSYELGWKASLLDNRLSFNLAGFYADYTDVQIPGSVGADTNGDGINDTFAGVTTNAGAATIKGIELESTIRAGRDFAGDGSTFDVGLSFGYIDAEYDQFIDAFGNDVADQRVFQNTPDYTASVRGDLGVPVGGGMLMLGSQAALRSDTSQFEQPNRFLDQDGYVLIDANISWISPDEMFRIGVYGKNLTDERYLVSGYNFVNAPYGGPITSTLGQEGTLTGFYGDPRRVFVTGEIRF</sequence>
<feature type="chain" id="PRO_5004026613" evidence="15">
    <location>
        <begin position="24"/>
        <end position="793"/>
    </location>
</feature>
<dbReference type="PROSITE" id="PS52016">
    <property type="entry name" value="TONB_DEPENDENT_REC_3"/>
    <property type="match status" value="1"/>
</dbReference>
<evidence type="ECO:0000256" key="7">
    <source>
        <dbReference type="ARBA" id="ARBA00023004"/>
    </source>
</evidence>
<organism evidence="18 19">
    <name type="scientific">Pacificimonas flava</name>
    <dbReference type="NCBI Taxonomy" id="1234595"/>
    <lineage>
        <taxon>Bacteria</taxon>
        <taxon>Pseudomonadati</taxon>
        <taxon>Pseudomonadota</taxon>
        <taxon>Alphaproteobacteria</taxon>
        <taxon>Sphingomonadales</taxon>
        <taxon>Sphingosinicellaceae</taxon>
        <taxon>Pacificimonas</taxon>
    </lineage>
</organism>
<evidence type="ECO:0000256" key="15">
    <source>
        <dbReference type="SAM" id="SignalP"/>
    </source>
</evidence>
<feature type="domain" description="TonB-dependent receptor-like beta-barrel" evidence="16">
    <location>
        <begin position="261"/>
        <end position="744"/>
    </location>
</feature>
<dbReference type="SUPFAM" id="SSF56935">
    <property type="entry name" value="Porins"/>
    <property type="match status" value="1"/>
</dbReference>
<evidence type="ECO:0000313" key="19">
    <source>
        <dbReference type="Proteomes" id="UP000011717"/>
    </source>
</evidence>
<evidence type="ECO:0000256" key="14">
    <source>
        <dbReference type="RuleBase" id="RU003357"/>
    </source>
</evidence>
<evidence type="ECO:0000256" key="2">
    <source>
        <dbReference type="ARBA" id="ARBA00022448"/>
    </source>
</evidence>
<dbReference type="GO" id="GO:0006826">
    <property type="term" value="P:iron ion transport"/>
    <property type="evidence" value="ECO:0007669"/>
    <property type="project" value="UniProtKB-KW"/>
</dbReference>